<evidence type="ECO:0000259" key="1">
    <source>
        <dbReference type="Pfam" id="PF06114"/>
    </source>
</evidence>
<dbReference type="PANTHER" id="PTHR43236">
    <property type="entry name" value="ANTITOXIN HIGA1"/>
    <property type="match status" value="1"/>
</dbReference>
<dbReference type="InterPro" id="IPR052345">
    <property type="entry name" value="Rad_response_metalloprotease"/>
</dbReference>
<organism evidence="2 3">
    <name type="scientific">Acinetobacter seifertii</name>
    <dbReference type="NCBI Taxonomy" id="1530123"/>
    <lineage>
        <taxon>Bacteria</taxon>
        <taxon>Pseudomonadati</taxon>
        <taxon>Pseudomonadota</taxon>
        <taxon>Gammaproteobacteria</taxon>
        <taxon>Moraxellales</taxon>
        <taxon>Moraxellaceae</taxon>
        <taxon>Acinetobacter</taxon>
        <taxon>Acinetobacter calcoaceticus/baumannii complex</taxon>
    </lineage>
</organism>
<dbReference type="EMBL" id="CP061561">
    <property type="protein sequence ID" value="QNX04886.1"/>
    <property type="molecule type" value="Genomic_DNA"/>
</dbReference>
<feature type="domain" description="IrrE N-terminal-like" evidence="1">
    <location>
        <begin position="49"/>
        <end position="153"/>
    </location>
</feature>
<reference evidence="2 3" key="2">
    <citation type="submission" date="2020-09" db="EMBL/GenBank/DDBJ databases">
        <authorList>
            <person name="Chen F.-J."/>
            <person name="Lee Y.-T."/>
        </authorList>
    </citation>
    <scope>NUCLEOTIDE SEQUENCE [LARGE SCALE GENOMIC DNA]</scope>
    <source>
        <strain evidence="2 3">AS73</strain>
    </source>
</reference>
<reference evidence="3" key="1">
    <citation type="submission" date="2020-09" db="EMBL/GenBank/DDBJ databases">
        <title>Clinical and molecular characterization of Acinetobacter seifertii in Taiwan.</title>
        <authorList>
            <person name="Li L.-H."/>
            <person name="Yang Y.-S."/>
            <person name="Sun J.-R."/>
            <person name="Huang T.-W."/>
            <person name="Huang W.-C."/>
            <person name="Wang Y.-C."/>
            <person name="Kuo T.-H."/>
            <person name="Kuo S.-C."/>
            <person name="Chen T.-L."/>
        </authorList>
    </citation>
    <scope>NUCLEOTIDE SEQUENCE [LARGE SCALE GENOMIC DNA]</scope>
    <source>
        <strain evidence="3">AS73</strain>
    </source>
</reference>
<protein>
    <submittedName>
        <fullName evidence="2">ImmA/IrrE family metallo-endopeptidase</fullName>
    </submittedName>
</protein>
<dbReference type="Gene3D" id="1.10.10.2910">
    <property type="match status" value="1"/>
</dbReference>
<proteinExistence type="predicted"/>
<evidence type="ECO:0000313" key="2">
    <source>
        <dbReference type="EMBL" id="QNX04886.1"/>
    </source>
</evidence>
<dbReference type="RefSeq" id="WP_127472528.1">
    <property type="nucleotide sequence ID" value="NZ_CP061561.1"/>
</dbReference>
<gene>
    <name evidence="2" type="ORF">IC796_16545</name>
</gene>
<dbReference type="Pfam" id="PF06114">
    <property type="entry name" value="Peptidase_M78"/>
    <property type="match status" value="1"/>
</dbReference>
<dbReference type="InterPro" id="IPR010359">
    <property type="entry name" value="IrrE_HExxH"/>
</dbReference>
<dbReference type="Proteomes" id="UP000516862">
    <property type="component" value="Chromosome"/>
</dbReference>
<dbReference type="AlphaFoldDB" id="A0A7H2QJS9"/>
<evidence type="ECO:0000313" key="3">
    <source>
        <dbReference type="Proteomes" id="UP000516862"/>
    </source>
</evidence>
<name>A0A7H2QJS9_9GAMM</name>
<sequence>MTREEKLANRLLTRHSLTPPYNLEKLVQHYAELEYEIFPFSADGVTIGVKSQKPRVFISSLLSRTRANFTLAHELGHIILPWHIGTIVSDIDQYSPYDHFLYREKEAEANRFAAELLMPTNWVNEILDRDTSFQQKCEQILRESKASLDSVLIKIMNLCQDDRYLLIMDGDYCKRQYKAQVSKSFRFEDNVFDLSKVYSAYDGESFLIAGREVITFKIGRVDVEQFDLDDPRSWRELLLIMIGDTTKEGDDSKKIQLSANAVLGTHFSNNKHKKFKEICSAIRVAYTDRPLLENLVNHTMFPIYIRKRVHELLAKK</sequence>
<accession>A0A7H2QJS9</accession>
<dbReference type="PANTHER" id="PTHR43236:SF1">
    <property type="entry name" value="BLL7220 PROTEIN"/>
    <property type="match status" value="1"/>
</dbReference>